<dbReference type="EMBL" id="NVUS01000011">
    <property type="protein sequence ID" value="PCJ00522.1"/>
    <property type="molecule type" value="Genomic_DNA"/>
</dbReference>
<comment type="caution">
    <text evidence="3">The sequence shown here is derived from an EMBL/GenBank/DDBJ whole genome shotgun (WGS) entry which is preliminary data.</text>
</comment>
<dbReference type="PANTHER" id="PTHR43329">
    <property type="entry name" value="EPOXIDE HYDROLASE"/>
    <property type="match status" value="1"/>
</dbReference>
<dbReference type="InterPro" id="IPR000073">
    <property type="entry name" value="AB_hydrolase_1"/>
</dbReference>
<evidence type="ECO:0000259" key="2">
    <source>
        <dbReference type="Pfam" id="PF00561"/>
    </source>
</evidence>
<reference evidence="3" key="2">
    <citation type="journal article" date="2018" name="ISME J.">
        <title>A dynamic microbial community with high functional redundancy inhabits the cold, oxic subseafloor aquifer.</title>
        <authorList>
            <person name="Tully B.J."/>
            <person name="Wheat C.G."/>
            <person name="Glazer B.T."/>
            <person name="Huber J.A."/>
        </authorList>
    </citation>
    <scope>NUCLEOTIDE SEQUENCE</scope>
    <source>
        <strain evidence="3">NORP83</strain>
    </source>
</reference>
<proteinExistence type="predicted"/>
<dbReference type="GO" id="GO:0016787">
    <property type="term" value="F:hydrolase activity"/>
    <property type="evidence" value="ECO:0007669"/>
    <property type="project" value="UniProtKB-KW"/>
</dbReference>
<organism evidence="3">
    <name type="scientific">OCS116 cluster bacterium</name>
    <dbReference type="NCBI Taxonomy" id="2030921"/>
    <lineage>
        <taxon>Bacteria</taxon>
        <taxon>Pseudomonadati</taxon>
        <taxon>Pseudomonadota</taxon>
        <taxon>Alphaproteobacteria</taxon>
        <taxon>OCS116 cluster</taxon>
    </lineage>
</organism>
<evidence type="ECO:0000256" key="1">
    <source>
        <dbReference type="ARBA" id="ARBA00022801"/>
    </source>
</evidence>
<dbReference type="InterPro" id="IPR029058">
    <property type="entry name" value="AB_hydrolase_fold"/>
</dbReference>
<gene>
    <name evidence="3" type="ORF">COB13_09445</name>
</gene>
<dbReference type="InterPro" id="IPR000639">
    <property type="entry name" value="Epox_hydrolase-like"/>
</dbReference>
<name>A0A2A4Z0N4_9PROT</name>
<feature type="domain" description="AB hydrolase-1" evidence="2">
    <location>
        <begin position="72"/>
        <end position="159"/>
    </location>
</feature>
<reference key="1">
    <citation type="submission" date="2017-08" db="EMBL/GenBank/DDBJ databases">
        <title>A dynamic microbial community with high functional redundancy inhabits the cold, oxic subseafloor aquifer.</title>
        <authorList>
            <person name="Tully B.J."/>
            <person name="Wheat C.G."/>
            <person name="Glazer B.T."/>
            <person name="Huber J.A."/>
        </authorList>
    </citation>
    <scope>NUCLEOTIDE SEQUENCE [LARGE SCALE GENOMIC DNA]</scope>
</reference>
<accession>A0A2A4Z0N4</accession>
<protein>
    <recommendedName>
        <fullName evidence="2">AB hydrolase-1 domain-containing protein</fullName>
    </recommendedName>
</protein>
<dbReference type="AlphaFoldDB" id="A0A2A4Z0N4"/>
<dbReference type="Gene3D" id="3.40.50.1820">
    <property type="entry name" value="alpha/beta hydrolase"/>
    <property type="match status" value="1"/>
</dbReference>
<dbReference type="Pfam" id="PF00561">
    <property type="entry name" value="Abhydrolase_1"/>
    <property type="match status" value="1"/>
</dbReference>
<dbReference type="PRINTS" id="PR00412">
    <property type="entry name" value="EPOXHYDRLASE"/>
</dbReference>
<keyword evidence="1" id="KW-0378">Hydrolase</keyword>
<evidence type="ECO:0000313" key="3">
    <source>
        <dbReference type="EMBL" id="PCJ00522.1"/>
    </source>
</evidence>
<dbReference type="SUPFAM" id="SSF53474">
    <property type="entry name" value="alpha/beta-Hydrolases"/>
    <property type="match status" value="1"/>
</dbReference>
<sequence>MIIIYFIKYILIEINYFFNRREGVMYATKENSEGEIVRLGRVEARHHFIEAPGAVIPIRWHYVAAGNPNNQTILLLHGNPESWAAWQEQIEALAVHYHVIAPDLKGYGQGDKKPGDWRWENCAEEMLAFLKQIGIVKPIVVAHDRGCVLADYMLGSHPEFAIAYLRMQQVCHILNTVNSPQGVYFADPILGPSLFGDPDYYFRFRLLPMLKNPVPAEKLELIKSEMGYAGMPQAVIRYFQSSSFEKERLDRTTRLLRNMSFPVLLLQGRLDNGQPPYYFEDLDSPAVNCFPNAKLKWLAAGHYLGLEKPAQVTAIIAEFAQQVSEQ</sequence>